<dbReference type="GO" id="GO:0005886">
    <property type="term" value="C:plasma membrane"/>
    <property type="evidence" value="ECO:0007669"/>
    <property type="project" value="UniProtKB-SubCell"/>
</dbReference>
<reference evidence="9 10" key="1">
    <citation type="submission" date="2017-06" db="EMBL/GenBank/DDBJ databases">
        <title>Genome sequencing and assembly of Stenotrophomonas maltophilia DF07.</title>
        <authorList>
            <person name="Iyer R."/>
        </authorList>
    </citation>
    <scope>NUCLEOTIDE SEQUENCE [LARGE SCALE GENOMIC DNA]</scope>
    <source>
        <strain evidence="9 10">DF07</strain>
    </source>
</reference>
<organism evidence="9 10">
    <name type="scientific">Stenotrophomonas maltophilia</name>
    <name type="common">Pseudomonas maltophilia</name>
    <name type="synonym">Xanthomonas maltophilia</name>
    <dbReference type="NCBI Taxonomy" id="40324"/>
    <lineage>
        <taxon>Bacteria</taxon>
        <taxon>Pseudomonadati</taxon>
        <taxon>Pseudomonadota</taxon>
        <taxon>Gammaproteobacteria</taxon>
        <taxon>Lysobacterales</taxon>
        <taxon>Lysobacteraceae</taxon>
        <taxon>Stenotrophomonas</taxon>
        <taxon>Stenotrophomonas maltophilia group</taxon>
    </lineage>
</organism>
<dbReference type="EMBL" id="NJGC01000127">
    <property type="protein sequence ID" value="PAM64989.1"/>
    <property type="molecule type" value="Genomic_DNA"/>
</dbReference>
<accession>A0A270MYM8</accession>
<evidence type="ECO:0000256" key="7">
    <source>
        <dbReference type="ARBA" id="ARBA00023284"/>
    </source>
</evidence>
<dbReference type="InterPro" id="IPR003752">
    <property type="entry name" value="DiS_bond_form_DsbB/BdbC"/>
</dbReference>
<protein>
    <submittedName>
        <fullName evidence="9">Disulfide bond formation protein B</fullName>
    </submittedName>
</protein>
<evidence type="ECO:0000256" key="6">
    <source>
        <dbReference type="ARBA" id="ARBA00023136"/>
    </source>
</evidence>
<evidence type="ECO:0000256" key="8">
    <source>
        <dbReference type="SAM" id="Phobius"/>
    </source>
</evidence>
<keyword evidence="5 8" id="KW-1133">Transmembrane helix</keyword>
<dbReference type="GO" id="GO:0006457">
    <property type="term" value="P:protein folding"/>
    <property type="evidence" value="ECO:0007669"/>
    <property type="project" value="InterPro"/>
</dbReference>
<keyword evidence="3 8" id="KW-0812">Transmembrane</keyword>
<dbReference type="AlphaFoldDB" id="A0A270MYM8"/>
<feature type="transmembrane region" description="Helical" evidence="8">
    <location>
        <begin position="7"/>
        <end position="27"/>
    </location>
</feature>
<dbReference type="PANTHER" id="PTHR36570:SF3">
    <property type="entry name" value="DISULFIDE BOND FORMATION PROTEIN B"/>
    <property type="match status" value="1"/>
</dbReference>
<evidence type="ECO:0000313" key="10">
    <source>
        <dbReference type="Proteomes" id="UP000216433"/>
    </source>
</evidence>
<gene>
    <name evidence="9" type="ORF">CEK00_21515</name>
</gene>
<keyword evidence="2" id="KW-1003">Cell membrane</keyword>
<keyword evidence="7" id="KW-0676">Redox-active center</keyword>
<dbReference type="GO" id="GO:0015035">
    <property type="term" value="F:protein-disulfide reductase activity"/>
    <property type="evidence" value="ECO:0007669"/>
    <property type="project" value="InterPro"/>
</dbReference>
<keyword evidence="4" id="KW-0813">Transport</keyword>
<sequence length="68" mass="7365">MRTSRPVLFTVAVIAFGLVGFALYLQHVKEMLPCPLCVLQRYAFVAVGLICLVFALLPRGATKSGALL</sequence>
<proteinExistence type="predicted"/>
<evidence type="ECO:0000256" key="4">
    <source>
        <dbReference type="ARBA" id="ARBA00022982"/>
    </source>
</evidence>
<dbReference type="Pfam" id="PF02600">
    <property type="entry name" value="DsbB"/>
    <property type="match status" value="1"/>
</dbReference>
<name>A0A270MYM8_STEMA</name>
<evidence type="ECO:0000256" key="3">
    <source>
        <dbReference type="ARBA" id="ARBA00022692"/>
    </source>
</evidence>
<comment type="subcellular location">
    <subcellularLocation>
        <location evidence="1">Cell membrane</location>
        <topology evidence="1">Multi-pass membrane protein</topology>
    </subcellularLocation>
</comment>
<evidence type="ECO:0000313" key="9">
    <source>
        <dbReference type="EMBL" id="PAM64989.1"/>
    </source>
</evidence>
<comment type="caution">
    <text evidence="9">The sequence shown here is derived from an EMBL/GenBank/DDBJ whole genome shotgun (WGS) entry which is preliminary data.</text>
</comment>
<evidence type="ECO:0000256" key="2">
    <source>
        <dbReference type="ARBA" id="ARBA00022475"/>
    </source>
</evidence>
<dbReference type="Gene3D" id="1.20.1550.10">
    <property type="entry name" value="DsbB-like"/>
    <property type="match status" value="1"/>
</dbReference>
<dbReference type="RefSeq" id="WP_141239436.1">
    <property type="nucleotide sequence ID" value="NZ_NJGC01000127.1"/>
</dbReference>
<dbReference type="Proteomes" id="UP000216433">
    <property type="component" value="Unassembled WGS sequence"/>
</dbReference>
<feature type="non-terminal residue" evidence="9">
    <location>
        <position position="68"/>
    </location>
</feature>
<evidence type="ECO:0000256" key="1">
    <source>
        <dbReference type="ARBA" id="ARBA00004651"/>
    </source>
</evidence>
<feature type="transmembrane region" description="Helical" evidence="8">
    <location>
        <begin position="39"/>
        <end position="57"/>
    </location>
</feature>
<dbReference type="PANTHER" id="PTHR36570">
    <property type="entry name" value="DISULFIDE BOND FORMATION PROTEIN B"/>
    <property type="match status" value="1"/>
</dbReference>
<dbReference type="SUPFAM" id="SSF158442">
    <property type="entry name" value="DsbB-like"/>
    <property type="match status" value="1"/>
</dbReference>
<keyword evidence="6 8" id="KW-0472">Membrane</keyword>
<evidence type="ECO:0000256" key="5">
    <source>
        <dbReference type="ARBA" id="ARBA00022989"/>
    </source>
</evidence>
<dbReference type="InterPro" id="IPR050183">
    <property type="entry name" value="DsbB"/>
</dbReference>
<dbReference type="InterPro" id="IPR023380">
    <property type="entry name" value="DsbB-like_sf"/>
</dbReference>
<keyword evidence="4" id="KW-0249">Electron transport</keyword>